<evidence type="ECO:0000313" key="2">
    <source>
        <dbReference type="Proteomes" id="UP000032180"/>
    </source>
</evidence>
<keyword evidence="2" id="KW-1185">Reference proteome</keyword>
<dbReference type="Gramene" id="LPERR11G17760.2">
    <property type="protein sequence ID" value="LPERR11G17760.2"/>
    <property type="gene ID" value="LPERR11G17760"/>
</dbReference>
<organism evidence="1 2">
    <name type="scientific">Leersia perrieri</name>
    <dbReference type="NCBI Taxonomy" id="77586"/>
    <lineage>
        <taxon>Eukaryota</taxon>
        <taxon>Viridiplantae</taxon>
        <taxon>Streptophyta</taxon>
        <taxon>Embryophyta</taxon>
        <taxon>Tracheophyta</taxon>
        <taxon>Spermatophyta</taxon>
        <taxon>Magnoliopsida</taxon>
        <taxon>Liliopsida</taxon>
        <taxon>Poales</taxon>
        <taxon>Poaceae</taxon>
        <taxon>BOP clade</taxon>
        <taxon>Oryzoideae</taxon>
        <taxon>Oryzeae</taxon>
        <taxon>Oryzinae</taxon>
        <taxon>Leersia</taxon>
    </lineage>
</organism>
<dbReference type="AlphaFoldDB" id="A0A0D9XUR5"/>
<name>A0A0D9XUR5_9ORYZ</name>
<reference evidence="2" key="2">
    <citation type="submission" date="2013-12" db="EMBL/GenBank/DDBJ databases">
        <authorList>
            <person name="Yu Y."/>
            <person name="Lee S."/>
            <person name="de Baynast K."/>
            <person name="Wissotski M."/>
            <person name="Liu L."/>
            <person name="Talag J."/>
            <person name="Goicoechea J."/>
            <person name="Angelova A."/>
            <person name="Jetty R."/>
            <person name="Kudrna D."/>
            <person name="Golser W."/>
            <person name="Rivera L."/>
            <person name="Zhang J."/>
            <person name="Wing R."/>
        </authorList>
    </citation>
    <scope>NUCLEOTIDE SEQUENCE</scope>
</reference>
<protein>
    <submittedName>
        <fullName evidence="1">Uncharacterized protein</fullName>
    </submittedName>
</protein>
<evidence type="ECO:0000313" key="1">
    <source>
        <dbReference type="EnsemblPlants" id="LPERR11G17760.2"/>
    </source>
</evidence>
<reference evidence="1" key="3">
    <citation type="submission" date="2015-04" db="UniProtKB">
        <authorList>
            <consortium name="EnsemblPlants"/>
        </authorList>
    </citation>
    <scope>IDENTIFICATION</scope>
</reference>
<proteinExistence type="predicted"/>
<dbReference type="EnsemblPlants" id="LPERR11G17760.2">
    <property type="protein sequence ID" value="LPERR11G17760.2"/>
    <property type="gene ID" value="LPERR11G17760"/>
</dbReference>
<reference evidence="1 2" key="1">
    <citation type="submission" date="2012-08" db="EMBL/GenBank/DDBJ databases">
        <title>Oryza genome evolution.</title>
        <authorList>
            <person name="Wing R.A."/>
        </authorList>
    </citation>
    <scope>NUCLEOTIDE SEQUENCE</scope>
</reference>
<dbReference type="HOGENOM" id="CLU_2530729_0_0_1"/>
<accession>A0A0D9XUR5</accession>
<sequence>MASSSSLPGLWRLPELLRRRGGSPTRLFLAARMVAQRLRSPVPRGGVGGSTSSPVAHLGDFSGEMRHYLNCAGVNHQESGELPQ</sequence>
<dbReference type="Proteomes" id="UP000032180">
    <property type="component" value="Chromosome 11"/>
</dbReference>